<feature type="transmembrane region" description="Helical" evidence="7">
    <location>
        <begin position="51"/>
        <end position="69"/>
    </location>
</feature>
<evidence type="ECO:0000256" key="1">
    <source>
        <dbReference type="ARBA" id="ARBA00004651"/>
    </source>
</evidence>
<feature type="transmembrane region" description="Helical" evidence="7">
    <location>
        <begin position="166"/>
        <end position="188"/>
    </location>
</feature>
<feature type="transmembrane region" description="Helical" evidence="7">
    <location>
        <begin position="21"/>
        <end position="39"/>
    </location>
</feature>
<feature type="domain" description="Major facilitator superfamily (MFS) profile" evidence="8">
    <location>
        <begin position="16"/>
        <end position="397"/>
    </location>
</feature>
<evidence type="ECO:0000256" key="2">
    <source>
        <dbReference type="ARBA" id="ARBA00008335"/>
    </source>
</evidence>
<protein>
    <submittedName>
        <fullName evidence="9">MFS transporter</fullName>
    </submittedName>
</protein>
<feature type="transmembrane region" description="Helical" evidence="7">
    <location>
        <begin position="344"/>
        <end position="364"/>
    </location>
</feature>
<proteinExistence type="inferred from homology"/>
<dbReference type="RefSeq" id="WP_272208016.1">
    <property type="nucleotide sequence ID" value="NZ_JAQOMX010000023.1"/>
</dbReference>
<dbReference type="GO" id="GO:0022857">
    <property type="term" value="F:transmembrane transporter activity"/>
    <property type="evidence" value="ECO:0007669"/>
    <property type="project" value="InterPro"/>
</dbReference>
<comment type="caution">
    <text evidence="9">The sequence shown here is derived from an EMBL/GenBank/DDBJ whole genome shotgun (WGS) entry which is preliminary data.</text>
</comment>
<comment type="similarity">
    <text evidence="2">Belongs to the major facilitator superfamily.</text>
</comment>
<evidence type="ECO:0000256" key="6">
    <source>
        <dbReference type="ARBA" id="ARBA00023136"/>
    </source>
</evidence>
<name>A0AAJ1HNZ8_LIMMU</name>
<dbReference type="PANTHER" id="PTHR23514:SF3">
    <property type="entry name" value="BYPASS OF STOP CODON PROTEIN 6"/>
    <property type="match status" value="1"/>
</dbReference>
<keyword evidence="3" id="KW-0813">Transport</keyword>
<evidence type="ECO:0000256" key="7">
    <source>
        <dbReference type="SAM" id="Phobius"/>
    </source>
</evidence>
<evidence type="ECO:0000313" key="10">
    <source>
        <dbReference type="Proteomes" id="UP001218021"/>
    </source>
</evidence>
<reference evidence="9" key="1">
    <citation type="submission" date="2023-01" db="EMBL/GenBank/DDBJ databases">
        <title>Genome analysis of 13 Lactobacillus isolated from gut of wild boar.</title>
        <authorList>
            <person name="Papp P."/>
            <person name="Libisch B."/>
            <person name="Nagy T."/>
            <person name="Olasz F."/>
        </authorList>
    </citation>
    <scope>NUCLEOTIDE SEQUENCE</scope>
    <source>
        <strain evidence="9">F108</strain>
    </source>
</reference>
<sequence>MDIAKNQVNTVAKQRLSVSLYLNYLIHGMGMIILAQNMNSLGAAWHQPIKIVSFVISGIGIGRLISYLITGFLSDKISRKFFVEVGMFCYAAFALGMPLTKNIGLAYAFAILAGVANSSLDAGTYTTFVEMNGGNGAYTILIKAFVSVGEFILPILVTILANQGMWFGWSFMAMVTLLIINFCLILPLKFPVANQANGDAVHEQDAKINGTAKKIMTGALIVYGYSSMALMIWFTQWITMFAQQTLHMSNGAAHFLLSLYSIGSITGVLVLFALLGHNVKESHLLLVVNMIALVSLLVIMQSEQSLLMQIASFTFGLSAASGIMQTGLTIFMKLYPTHRGMITGVFYFFGSIASFTVPIITGMLSDINMAAVMAGDLVMAGIGILVAAIVMAAEKKG</sequence>
<dbReference type="EMBL" id="JAQOND010000028">
    <property type="protein sequence ID" value="MDC2828053.1"/>
    <property type="molecule type" value="Genomic_DNA"/>
</dbReference>
<dbReference type="Gene3D" id="1.20.1250.20">
    <property type="entry name" value="MFS general substrate transporter like domains"/>
    <property type="match status" value="2"/>
</dbReference>
<dbReference type="GO" id="GO:0005886">
    <property type="term" value="C:plasma membrane"/>
    <property type="evidence" value="ECO:0007669"/>
    <property type="project" value="UniProtKB-SubCell"/>
</dbReference>
<feature type="transmembrane region" description="Helical" evidence="7">
    <location>
        <begin position="370"/>
        <end position="393"/>
    </location>
</feature>
<keyword evidence="4 7" id="KW-0812">Transmembrane</keyword>
<dbReference type="InterPro" id="IPR020846">
    <property type="entry name" value="MFS_dom"/>
</dbReference>
<dbReference type="Pfam" id="PF07690">
    <property type="entry name" value="MFS_1"/>
    <property type="match status" value="1"/>
</dbReference>
<evidence type="ECO:0000256" key="5">
    <source>
        <dbReference type="ARBA" id="ARBA00022989"/>
    </source>
</evidence>
<gene>
    <name evidence="9" type="ORF">PO158_07125</name>
</gene>
<feature type="transmembrane region" description="Helical" evidence="7">
    <location>
        <begin position="105"/>
        <end position="128"/>
    </location>
</feature>
<dbReference type="SUPFAM" id="SSF103473">
    <property type="entry name" value="MFS general substrate transporter"/>
    <property type="match status" value="1"/>
</dbReference>
<dbReference type="PANTHER" id="PTHR23514">
    <property type="entry name" value="BYPASS OF STOP CODON PROTEIN 6"/>
    <property type="match status" value="1"/>
</dbReference>
<evidence type="ECO:0000256" key="4">
    <source>
        <dbReference type="ARBA" id="ARBA00022692"/>
    </source>
</evidence>
<dbReference type="InterPro" id="IPR011701">
    <property type="entry name" value="MFS"/>
</dbReference>
<keyword evidence="5 7" id="KW-1133">Transmembrane helix</keyword>
<organism evidence="9 10">
    <name type="scientific">Limosilactobacillus mucosae</name>
    <name type="common">Lactobacillus mucosae</name>
    <dbReference type="NCBI Taxonomy" id="97478"/>
    <lineage>
        <taxon>Bacteria</taxon>
        <taxon>Bacillati</taxon>
        <taxon>Bacillota</taxon>
        <taxon>Bacilli</taxon>
        <taxon>Lactobacillales</taxon>
        <taxon>Lactobacillaceae</taxon>
        <taxon>Limosilactobacillus</taxon>
    </lineage>
</organism>
<evidence type="ECO:0000313" key="9">
    <source>
        <dbReference type="EMBL" id="MDC2828053.1"/>
    </source>
</evidence>
<comment type="subcellular location">
    <subcellularLocation>
        <location evidence="1">Cell membrane</location>
        <topology evidence="1">Multi-pass membrane protein</topology>
    </subcellularLocation>
</comment>
<feature type="transmembrane region" description="Helical" evidence="7">
    <location>
        <begin position="140"/>
        <end position="160"/>
    </location>
</feature>
<evidence type="ECO:0000256" key="3">
    <source>
        <dbReference type="ARBA" id="ARBA00022448"/>
    </source>
</evidence>
<dbReference type="PROSITE" id="PS50850">
    <property type="entry name" value="MFS"/>
    <property type="match status" value="1"/>
</dbReference>
<feature type="transmembrane region" description="Helical" evidence="7">
    <location>
        <begin position="255"/>
        <end position="275"/>
    </location>
</feature>
<feature type="transmembrane region" description="Helical" evidence="7">
    <location>
        <begin position="306"/>
        <end position="332"/>
    </location>
</feature>
<feature type="transmembrane region" description="Helical" evidence="7">
    <location>
        <begin position="282"/>
        <end position="300"/>
    </location>
</feature>
<dbReference type="InterPro" id="IPR036259">
    <property type="entry name" value="MFS_trans_sf"/>
</dbReference>
<dbReference type="Proteomes" id="UP001218021">
    <property type="component" value="Unassembled WGS sequence"/>
</dbReference>
<feature type="transmembrane region" description="Helical" evidence="7">
    <location>
        <begin position="215"/>
        <end position="235"/>
    </location>
</feature>
<dbReference type="AlphaFoldDB" id="A0AAJ1HNZ8"/>
<dbReference type="InterPro" id="IPR051788">
    <property type="entry name" value="MFS_Transporter"/>
</dbReference>
<feature type="transmembrane region" description="Helical" evidence="7">
    <location>
        <begin position="81"/>
        <end position="99"/>
    </location>
</feature>
<keyword evidence="6 7" id="KW-0472">Membrane</keyword>
<accession>A0AAJ1HNZ8</accession>
<evidence type="ECO:0000259" key="8">
    <source>
        <dbReference type="PROSITE" id="PS50850"/>
    </source>
</evidence>